<reference evidence="1" key="1">
    <citation type="submission" date="2020-11" db="EMBL/GenBank/DDBJ databases">
        <authorList>
            <person name="Whitehead M."/>
        </authorList>
    </citation>
    <scope>NUCLEOTIDE SEQUENCE</scope>
    <source>
        <strain evidence="1">EGII</strain>
    </source>
</reference>
<dbReference type="AlphaFoldDB" id="A0A811US18"/>
<evidence type="ECO:0000313" key="1">
    <source>
        <dbReference type="EMBL" id="CAD7000557.1"/>
    </source>
</evidence>
<gene>
    <name evidence="1" type="ORF">CCAP1982_LOCUS9033</name>
</gene>
<evidence type="ECO:0000313" key="2">
    <source>
        <dbReference type="Proteomes" id="UP000606786"/>
    </source>
</evidence>
<name>A0A811US18_CERCA</name>
<comment type="caution">
    <text evidence="1">The sequence shown here is derived from an EMBL/GenBank/DDBJ whole genome shotgun (WGS) entry which is preliminary data.</text>
</comment>
<protein>
    <submittedName>
        <fullName evidence="1">(Mediterranean fruit fly) hypothetical protein</fullName>
    </submittedName>
</protein>
<proteinExistence type="predicted"/>
<keyword evidence="2" id="KW-1185">Reference proteome</keyword>
<accession>A0A811US18</accession>
<dbReference type="EMBL" id="CAJHJT010000012">
    <property type="protein sequence ID" value="CAD7000557.1"/>
    <property type="molecule type" value="Genomic_DNA"/>
</dbReference>
<sequence>MRNPNAKFICFKNHLRRSFFLFYLHTCIHTHTVQITMEIPVLHCFSRVLLASLRSGHRFFFTLFNFCITRLVMKQESHKHPPQKPQPHLQYLIYTFELISRLLGSLSCHCVGRRGVVSESII</sequence>
<dbReference type="Proteomes" id="UP000606786">
    <property type="component" value="Unassembled WGS sequence"/>
</dbReference>
<organism evidence="1 2">
    <name type="scientific">Ceratitis capitata</name>
    <name type="common">Mediterranean fruit fly</name>
    <name type="synonym">Tephritis capitata</name>
    <dbReference type="NCBI Taxonomy" id="7213"/>
    <lineage>
        <taxon>Eukaryota</taxon>
        <taxon>Metazoa</taxon>
        <taxon>Ecdysozoa</taxon>
        <taxon>Arthropoda</taxon>
        <taxon>Hexapoda</taxon>
        <taxon>Insecta</taxon>
        <taxon>Pterygota</taxon>
        <taxon>Neoptera</taxon>
        <taxon>Endopterygota</taxon>
        <taxon>Diptera</taxon>
        <taxon>Brachycera</taxon>
        <taxon>Muscomorpha</taxon>
        <taxon>Tephritoidea</taxon>
        <taxon>Tephritidae</taxon>
        <taxon>Ceratitis</taxon>
        <taxon>Ceratitis</taxon>
    </lineage>
</organism>